<dbReference type="KEGG" id="mind:mvi_53310"/>
<protein>
    <submittedName>
        <fullName evidence="1">Uncharacterized protein</fullName>
    </submittedName>
</protein>
<dbReference type="Gene3D" id="2.10.10.30">
    <property type="match status" value="1"/>
</dbReference>
<organism evidence="1 2">
    <name type="scientific">Methylobacterium indicum</name>
    <dbReference type="NCBI Taxonomy" id="1775910"/>
    <lineage>
        <taxon>Bacteria</taxon>
        <taxon>Pseudomonadati</taxon>
        <taxon>Pseudomonadota</taxon>
        <taxon>Alphaproteobacteria</taxon>
        <taxon>Hyphomicrobiales</taxon>
        <taxon>Methylobacteriaceae</taxon>
        <taxon>Methylobacterium</taxon>
    </lineage>
</organism>
<name>A0A8H9C9Y4_9HYPH</name>
<dbReference type="RefSeq" id="WP_244748720.1">
    <property type="nucleotide sequence ID" value="NZ_AP024145.1"/>
</dbReference>
<evidence type="ECO:0000313" key="2">
    <source>
        <dbReference type="Proteomes" id="UP000663508"/>
    </source>
</evidence>
<reference evidence="1" key="1">
    <citation type="submission" date="2020-11" db="EMBL/GenBank/DDBJ databases">
        <title>Complete genome sequence of a novel pathogenic Methylobacterium strain isolated from rice in Vietnam.</title>
        <authorList>
            <person name="Lai K."/>
            <person name="Okazaki S."/>
            <person name="Higashi K."/>
            <person name="Mori H."/>
            <person name="Toyoda A."/>
            <person name="Kurokawa K."/>
        </authorList>
    </citation>
    <scope>NUCLEOTIDE SEQUENCE</scope>
    <source>
        <strain evidence="1">VL1</strain>
    </source>
</reference>
<dbReference type="AlphaFoldDB" id="A0A8H9C9Y4"/>
<dbReference type="Proteomes" id="UP000663508">
    <property type="component" value="Chromosome"/>
</dbReference>
<accession>A0A8H9C9Y4</accession>
<gene>
    <name evidence="1" type="ORF">mvi_53310</name>
</gene>
<sequence length="106" mass="10936">MGRPGEIVVDSTNNRLAIHDGTTPGGFPTVTAADLKTLQNVTLLGLGTTADAQNPFAAKLNKALWTALTAAEGGTGDLRYTLKSRLPATPCRCCSNPASRAAPRSA</sequence>
<evidence type="ECO:0000313" key="1">
    <source>
        <dbReference type="EMBL" id="BCM86870.1"/>
    </source>
</evidence>
<proteinExistence type="predicted"/>
<dbReference type="EMBL" id="AP024145">
    <property type="protein sequence ID" value="BCM86870.1"/>
    <property type="molecule type" value="Genomic_DNA"/>
</dbReference>